<evidence type="ECO:0000256" key="2">
    <source>
        <dbReference type="ARBA" id="ARBA00022448"/>
    </source>
</evidence>
<sequence>MGCSASASLKAAKAQEAKKKAKVVISLTPEEKAIILETWKLIEPYQRIVGKTLFLRFFKEHPTYQDLFPEFRGLSRDDLKSTRVLYGHASRVMKAIETAVASMDNIQAFSAYLEDLGARHNKRALKAAHLMASIVDQ</sequence>
<keyword evidence="6" id="KW-0408">Iron</keyword>
<dbReference type="GO" id="GO:0019825">
    <property type="term" value="F:oxygen binding"/>
    <property type="evidence" value="ECO:0000318"/>
    <property type="project" value="GO_Central"/>
</dbReference>
<keyword evidence="5" id="KW-0479">Metal-binding</keyword>
<evidence type="ECO:0000256" key="3">
    <source>
        <dbReference type="ARBA" id="ARBA00022617"/>
    </source>
</evidence>
<dbReference type="PANTHER" id="PTHR46458">
    <property type="entry name" value="BLR2807 PROTEIN"/>
    <property type="match status" value="1"/>
</dbReference>
<comment type="similarity">
    <text evidence="7">Belongs to the globin family.</text>
</comment>
<dbReference type="PROSITE" id="PS01033">
    <property type="entry name" value="GLOBIN"/>
    <property type="match status" value="1"/>
</dbReference>
<evidence type="ECO:0000259" key="8">
    <source>
        <dbReference type="PROSITE" id="PS01033"/>
    </source>
</evidence>
<accession>A7RY39</accession>
<dbReference type="CDD" id="cd01040">
    <property type="entry name" value="Mb-like"/>
    <property type="match status" value="1"/>
</dbReference>
<dbReference type="GO" id="GO:0020037">
    <property type="term" value="F:heme binding"/>
    <property type="evidence" value="ECO:0007669"/>
    <property type="project" value="InterPro"/>
</dbReference>
<dbReference type="KEGG" id="nve:5515525"/>
<evidence type="ECO:0000313" key="9">
    <source>
        <dbReference type="EMBL" id="EDO43572.1"/>
    </source>
</evidence>
<evidence type="ECO:0000256" key="6">
    <source>
        <dbReference type="ARBA" id="ARBA00023004"/>
    </source>
</evidence>
<dbReference type="PANTHER" id="PTHR46458:SF1">
    <property type="entry name" value="GEO09476P1"/>
    <property type="match status" value="1"/>
</dbReference>
<name>A7RY39_NEMVE</name>
<evidence type="ECO:0000256" key="1">
    <source>
        <dbReference type="ARBA" id="ARBA00011245"/>
    </source>
</evidence>
<keyword evidence="10" id="KW-1185">Reference proteome</keyword>
<dbReference type="InterPro" id="IPR009050">
    <property type="entry name" value="Globin-like_sf"/>
</dbReference>
<reference evidence="9 10" key="1">
    <citation type="journal article" date="2007" name="Science">
        <title>Sea anemone genome reveals ancestral eumetazoan gene repertoire and genomic organization.</title>
        <authorList>
            <person name="Putnam N.H."/>
            <person name="Srivastava M."/>
            <person name="Hellsten U."/>
            <person name="Dirks B."/>
            <person name="Chapman J."/>
            <person name="Salamov A."/>
            <person name="Terry A."/>
            <person name="Shapiro H."/>
            <person name="Lindquist E."/>
            <person name="Kapitonov V.V."/>
            <person name="Jurka J."/>
            <person name="Genikhovich G."/>
            <person name="Grigoriev I.V."/>
            <person name="Lucas S.M."/>
            <person name="Steele R.E."/>
            <person name="Finnerty J.R."/>
            <person name="Technau U."/>
            <person name="Martindale M.Q."/>
            <person name="Rokhsar D.S."/>
        </authorList>
    </citation>
    <scope>NUCLEOTIDE SEQUENCE [LARGE SCALE GENOMIC DNA]</scope>
    <source>
        <strain evidence="10">CH2 X CH6</strain>
    </source>
</reference>
<dbReference type="EMBL" id="DS469552">
    <property type="protein sequence ID" value="EDO43572.1"/>
    <property type="molecule type" value="Genomic_DNA"/>
</dbReference>
<keyword evidence="4 7" id="KW-0561">Oxygen transport</keyword>
<evidence type="ECO:0000256" key="5">
    <source>
        <dbReference type="ARBA" id="ARBA00022723"/>
    </source>
</evidence>
<dbReference type="InterPro" id="IPR044399">
    <property type="entry name" value="Mb-like_M"/>
</dbReference>
<dbReference type="GO" id="GO:0016491">
    <property type="term" value="F:oxidoreductase activity"/>
    <property type="evidence" value="ECO:0007669"/>
    <property type="project" value="UniProtKB-ARBA"/>
</dbReference>
<dbReference type="HOGENOM" id="CLU_003827_13_0_1"/>
<evidence type="ECO:0000313" key="10">
    <source>
        <dbReference type="Proteomes" id="UP000001593"/>
    </source>
</evidence>
<dbReference type="STRING" id="45351.A7RY39"/>
<evidence type="ECO:0000256" key="4">
    <source>
        <dbReference type="ARBA" id="ARBA00022621"/>
    </source>
</evidence>
<dbReference type="Proteomes" id="UP000001593">
    <property type="component" value="Unassembled WGS sequence"/>
</dbReference>
<feature type="domain" description="Globin" evidence="8">
    <location>
        <begin position="26"/>
        <end position="137"/>
    </location>
</feature>
<dbReference type="GO" id="GO:0015671">
    <property type="term" value="P:oxygen transport"/>
    <property type="evidence" value="ECO:0000318"/>
    <property type="project" value="GO_Central"/>
</dbReference>
<dbReference type="OrthoDB" id="436496at2759"/>
<dbReference type="GO" id="GO:0005506">
    <property type="term" value="F:iron ion binding"/>
    <property type="evidence" value="ECO:0007669"/>
    <property type="project" value="InterPro"/>
</dbReference>
<dbReference type="OMA" id="IGMFESR"/>
<keyword evidence="2 7" id="KW-0813">Transport</keyword>
<gene>
    <name evidence="9" type="ORF">NEMVEDRAFT_v1g203852</name>
</gene>
<comment type="subunit">
    <text evidence="1">Monomer.</text>
</comment>
<dbReference type="Gene3D" id="1.10.490.10">
    <property type="entry name" value="Globins"/>
    <property type="match status" value="1"/>
</dbReference>
<dbReference type="InterPro" id="IPR012292">
    <property type="entry name" value="Globin/Proto"/>
</dbReference>
<dbReference type="GO" id="GO:0001666">
    <property type="term" value="P:response to hypoxia"/>
    <property type="evidence" value="ECO:0000318"/>
    <property type="project" value="GO_Central"/>
</dbReference>
<proteinExistence type="inferred from homology"/>
<dbReference type="InterPro" id="IPR013314">
    <property type="entry name" value="Globin_lamprey/hagfish"/>
</dbReference>
<dbReference type="SUPFAM" id="SSF46458">
    <property type="entry name" value="Globin-like"/>
    <property type="match status" value="1"/>
</dbReference>
<dbReference type="Pfam" id="PF00042">
    <property type="entry name" value="Globin"/>
    <property type="match status" value="1"/>
</dbReference>
<dbReference type="PhylomeDB" id="A7RY39"/>
<organism evidence="9 10">
    <name type="scientific">Nematostella vectensis</name>
    <name type="common">Starlet sea anemone</name>
    <dbReference type="NCBI Taxonomy" id="45351"/>
    <lineage>
        <taxon>Eukaryota</taxon>
        <taxon>Metazoa</taxon>
        <taxon>Cnidaria</taxon>
        <taxon>Anthozoa</taxon>
        <taxon>Hexacorallia</taxon>
        <taxon>Actiniaria</taxon>
        <taxon>Edwardsiidae</taxon>
        <taxon>Nematostella</taxon>
    </lineage>
</organism>
<evidence type="ECO:0000256" key="7">
    <source>
        <dbReference type="RuleBase" id="RU000356"/>
    </source>
</evidence>
<dbReference type="PRINTS" id="PR01906">
    <property type="entry name" value="FISHGLOBIN"/>
</dbReference>
<protein>
    <recommendedName>
        <fullName evidence="8">Globin domain-containing protein</fullName>
    </recommendedName>
</protein>
<dbReference type="InterPro" id="IPR050532">
    <property type="entry name" value="Globin-like_OT"/>
</dbReference>
<dbReference type="FunCoup" id="A7RY39">
    <property type="interactions" value="343"/>
</dbReference>
<dbReference type="AlphaFoldDB" id="A7RY39"/>
<dbReference type="InParanoid" id="A7RY39"/>
<dbReference type="InterPro" id="IPR000971">
    <property type="entry name" value="Globin"/>
</dbReference>
<dbReference type="GO" id="GO:0005344">
    <property type="term" value="F:oxygen carrier activity"/>
    <property type="evidence" value="ECO:0000318"/>
    <property type="project" value="GO_Central"/>
</dbReference>
<keyword evidence="3 7" id="KW-0349">Heme</keyword>